<evidence type="ECO:0000259" key="1">
    <source>
        <dbReference type="Pfam" id="PF12728"/>
    </source>
</evidence>
<dbReference type="Proteomes" id="UP000324974">
    <property type="component" value="Chromosome"/>
</dbReference>
<dbReference type="SUPFAM" id="SSF46955">
    <property type="entry name" value="Putative DNA-binding domain"/>
    <property type="match status" value="1"/>
</dbReference>
<dbReference type="OrthoDB" id="291753at2"/>
<dbReference type="InterPro" id="IPR041657">
    <property type="entry name" value="HTH_17"/>
</dbReference>
<evidence type="ECO:0000313" key="3">
    <source>
        <dbReference type="Proteomes" id="UP000324974"/>
    </source>
</evidence>
<organism evidence="2 3">
    <name type="scientific">Limnoglobus roseus</name>
    <dbReference type="NCBI Taxonomy" id="2598579"/>
    <lineage>
        <taxon>Bacteria</taxon>
        <taxon>Pseudomonadati</taxon>
        <taxon>Planctomycetota</taxon>
        <taxon>Planctomycetia</taxon>
        <taxon>Gemmatales</taxon>
        <taxon>Gemmataceae</taxon>
        <taxon>Limnoglobus</taxon>
    </lineage>
</organism>
<evidence type="ECO:0000313" key="2">
    <source>
        <dbReference type="EMBL" id="QEL17414.1"/>
    </source>
</evidence>
<gene>
    <name evidence="2" type="ORF">PX52LOC_04403</name>
</gene>
<accession>A0A5C1AJU1</accession>
<dbReference type="InterPro" id="IPR009061">
    <property type="entry name" value="DNA-bd_dom_put_sf"/>
</dbReference>
<dbReference type="InterPro" id="IPR010093">
    <property type="entry name" value="SinI_DNA-bd"/>
</dbReference>
<dbReference type="Gene3D" id="1.10.238.160">
    <property type="match status" value="1"/>
</dbReference>
<dbReference type="KEGG" id="lrs:PX52LOC_04403"/>
<reference evidence="3" key="1">
    <citation type="submission" date="2019-08" db="EMBL/GenBank/DDBJ databases">
        <title>Limnoglobus roseus gen. nov., sp. nov., a novel freshwater planctomycete with a giant genome from the family Gemmataceae.</title>
        <authorList>
            <person name="Kulichevskaya I.S."/>
            <person name="Naumoff D.G."/>
            <person name="Miroshnikov K."/>
            <person name="Ivanova A."/>
            <person name="Philippov D.A."/>
            <person name="Hakobyan A."/>
            <person name="Rijpstra I.C."/>
            <person name="Sinninghe Damste J.S."/>
            <person name="Liesack W."/>
            <person name="Dedysh S.N."/>
        </authorList>
    </citation>
    <scope>NUCLEOTIDE SEQUENCE [LARGE SCALE GENOMIC DNA]</scope>
    <source>
        <strain evidence="3">PX52</strain>
    </source>
</reference>
<dbReference type="RefSeq" id="WP_149112031.1">
    <property type="nucleotide sequence ID" value="NZ_CP042425.1"/>
</dbReference>
<dbReference type="NCBIfam" id="TIGR01764">
    <property type="entry name" value="excise"/>
    <property type="match status" value="1"/>
</dbReference>
<dbReference type="AlphaFoldDB" id="A0A5C1AJU1"/>
<dbReference type="Pfam" id="PF12728">
    <property type="entry name" value="HTH_17"/>
    <property type="match status" value="1"/>
</dbReference>
<protein>
    <recommendedName>
        <fullName evidence="1">Helix-turn-helix domain-containing protein</fullName>
    </recommendedName>
</protein>
<dbReference type="EMBL" id="CP042425">
    <property type="protein sequence ID" value="QEL17414.1"/>
    <property type="molecule type" value="Genomic_DNA"/>
</dbReference>
<proteinExistence type="predicted"/>
<feature type="domain" description="Helix-turn-helix" evidence="1">
    <location>
        <begin position="9"/>
        <end position="61"/>
    </location>
</feature>
<keyword evidence="3" id="KW-1185">Reference proteome</keyword>
<name>A0A5C1AJU1_9BACT</name>
<sequence>MAMTTLTEVLTVNDVTQTLGVGKTTLYRWIESGRFPRPISLAGGRVVRWTRATLEKWLSEQEATQTPAR</sequence>
<dbReference type="GO" id="GO:0003677">
    <property type="term" value="F:DNA binding"/>
    <property type="evidence" value="ECO:0007669"/>
    <property type="project" value="InterPro"/>
</dbReference>